<dbReference type="Proteomes" id="UP000501939">
    <property type="component" value="Chromosome"/>
</dbReference>
<protein>
    <submittedName>
        <fullName evidence="1">Uncharacterized protein</fullName>
    </submittedName>
</protein>
<reference evidence="1 2" key="1">
    <citation type="submission" date="2020-03" db="EMBL/GenBank/DDBJ databases">
        <authorList>
            <person name="Zhu W."/>
        </authorList>
    </citation>
    <scope>NUCLEOTIDE SEQUENCE [LARGE SCALE GENOMIC DNA]</scope>
    <source>
        <strain evidence="1 2">185</strain>
    </source>
</reference>
<evidence type="ECO:0000313" key="1">
    <source>
        <dbReference type="EMBL" id="QIO07845.1"/>
    </source>
</evidence>
<name>A0A6G8S149_9GAMM</name>
<gene>
    <name evidence="1" type="ORF">G8D99_01555</name>
</gene>
<sequence length="144" mass="16650">MVAQTELQQYSSSNTNTEKVQEYSDEPYYFIHAFHGVHAEFLGGCGKALQSLNNVKAQQRIHEPTLKKSIAYHLNTDQEFTAMTFKIENQTIYATIFDQVFHKRYCRSDILKPLKVSINGFQVDIQNVNKYQQQVIITKVKAID</sequence>
<evidence type="ECO:0000313" key="2">
    <source>
        <dbReference type="Proteomes" id="UP000501939"/>
    </source>
</evidence>
<dbReference type="KEGG" id="alj:G8D99_01555"/>
<proteinExistence type="predicted"/>
<accession>A0A6G8S149</accession>
<keyword evidence="2" id="KW-1185">Reference proteome</keyword>
<dbReference type="EMBL" id="CP049916">
    <property type="protein sequence ID" value="QIO07845.1"/>
    <property type="molecule type" value="Genomic_DNA"/>
</dbReference>
<dbReference type="RefSeq" id="WP_166322005.1">
    <property type="nucleotide sequence ID" value="NZ_CP049916.1"/>
</dbReference>
<dbReference type="AlphaFoldDB" id="A0A6G8S149"/>
<organism evidence="1 2">
    <name type="scientific">Acinetobacter lanii</name>
    <dbReference type="NCBI Taxonomy" id="2715163"/>
    <lineage>
        <taxon>Bacteria</taxon>
        <taxon>Pseudomonadati</taxon>
        <taxon>Pseudomonadota</taxon>
        <taxon>Gammaproteobacteria</taxon>
        <taxon>Moraxellales</taxon>
        <taxon>Moraxellaceae</taxon>
        <taxon>Acinetobacter</taxon>
    </lineage>
</organism>